<dbReference type="EC" id="1.13.11.93" evidence="8"/>
<dbReference type="SMART" id="SM01150">
    <property type="entry name" value="DUF1338"/>
    <property type="match status" value="1"/>
</dbReference>
<keyword evidence="4" id="KW-0560">Oxidoreductase</keyword>
<dbReference type="Pfam" id="PF07063">
    <property type="entry name" value="HGLS"/>
    <property type="match status" value="1"/>
</dbReference>
<evidence type="ECO:0000256" key="2">
    <source>
        <dbReference type="ARBA" id="ARBA00004141"/>
    </source>
</evidence>
<keyword evidence="5" id="KW-0408">Iron</keyword>
<keyword evidence="13" id="KW-1185">Reference proteome</keyword>
<comment type="caution">
    <text evidence="12">The sequence shown here is derived from an EMBL/GenBank/DDBJ whole genome shotgun (WGS) entry which is preliminary data.</text>
</comment>
<comment type="similarity">
    <text evidence="7">Belongs to the 2-oxoadipate dioxygenase/decarboxylase family.</text>
</comment>
<dbReference type="OrthoDB" id="8300246at2759"/>
<evidence type="ECO:0000313" key="12">
    <source>
        <dbReference type="EMBL" id="KAF5538068.1"/>
    </source>
</evidence>
<gene>
    <name evidence="12" type="ORF">FPHYL_12591</name>
</gene>
<evidence type="ECO:0000256" key="8">
    <source>
        <dbReference type="ARBA" id="ARBA00035023"/>
    </source>
</evidence>
<evidence type="ECO:0000256" key="3">
    <source>
        <dbReference type="ARBA" id="ARBA00022964"/>
    </source>
</evidence>
<dbReference type="InterPro" id="IPR011701">
    <property type="entry name" value="MFS"/>
</dbReference>
<organism evidence="12 13">
    <name type="scientific">Fusarium phyllophilum</name>
    <dbReference type="NCBI Taxonomy" id="47803"/>
    <lineage>
        <taxon>Eukaryota</taxon>
        <taxon>Fungi</taxon>
        <taxon>Dikarya</taxon>
        <taxon>Ascomycota</taxon>
        <taxon>Pezizomycotina</taxon>
        <taxon>Sordariomycetes</taxon>
        <taxon>Hypocreomycetidae</taxon>
        <taxon>Hypocreales</taxon>
        <taxon>Nectriaceae</taxon>
        <taxon>Fusarium</taxon>
        <taxon>Fusarium fujikuroi species complex</taxon>
    </lineage>
</organism>
<dbReference type="PANTHER" id="PTHR39479:SF2">
    <property type="entry name" value="2-OXOADIPATE DIOXYGENASE_DECARBOXYLASE"/>
    <property type="match status" value="1"/>
</dbReference>
<proteinExistence type="inferred from homology"/>
<keyword evidence="3" id="KW-0223">Dioxygenase</keyword>
<feature type="transmembrane region" description="Helical" evidence="11">
    <location>
        <begin position="727"/>
        <end position="747"/>
    </location>
</feature>
<dbReference type="EMBL" id="JAAOAQ010000659">
    <property type="protein sequence ID" value="KAF5538068.1"/>
    <property type="molecule type" value="Genomic_DNA"/>
</dbReference>
<evidence type="ECO:0000256" key="1">
    <source>
        <dbReference type="ARBA" id="ARBA00001954"/>
    </source>
</evidence>
<evidence type="ECO:0000256" key="4">
    <source>
        <dbReference type="ARBA" id="ARBA00023002"/>
    </source>
</evidence>
<dbReference type="AlphaFoldDB" id="A0A8H5ILB3"/>
<keyword evidence="11" id="KW-0812">Transmembrane</keyword>
<evidence type="ECO:0000256" key="11">
    <source>
        <dbReference type="SAM" id="Phobius"/>
    </source>
</evidence>
<accession>A0A8H5ILB3</accession>
<sequence>MPAINTLSISAEPSLMYRGDDFASPVHVRTAFTLALSTVYRNEVPLYGDLVQIVHAVNTDVLSEQSDSVKDATLSQRLDLERHGAIRLGIPSELRAMARLFAILGLKAVGYYDLSVAGLPMHGTCFRPVDLESLKQNPFRVFTTLLRPQLIANAETRELAFKLLSRRHLFSGRLLDLINCAERQNWLLQMSEVEEFIFEAMKTFSGMPEASASEEEYRKLSREHPILADIASFKTAHINHLTPRTLNIGASHAKMRQQGLRVKDRIEGPPPRQCPILLRQTSFLALEEKIRFRDSNGDLIQGSHRARFGEIEERGAAVTTMGRKLYDELLNKATSTICKSSGASGTQRPEAMDEAMRAALKDFPDSWSELRKQGLIYCTYQCTGKECFDVAEILSLEDLVDQGYLKAEPITYEDFLPFSAAGIFASNLDQGQNQLLQANGRPDQQGFENALGTVMLEPEALYADIQPKSIIRCGLTEIIGGFASRASETFAPVIIGDIWYEDGLATALGFFTLCTLAGACLGQAALGYMTEDVGWRWAFWVTFIACSLNLFTMFVWLPETTFQRGLGVITTAGDLERSEKQRKEPISTNLGAANSSTCVQGSSPEPLTSMGPNLWFIRHPQVDYSANWPLCPVRPFSFVLAPTVLWASVAYGVAAGGLTSIGVCIPQLLGVPTYNYNSATQGLFSLCSFVGVVLGGTVGSKLVYIVNARIEKRRSEHGQSHKPEERLIMIVVHFFTVTAGLVLYGVAVDHQLPWIGPAFGYRIHSFGFAVLAGITFSYAVDSYLVRSGEVMVFNTTTRAFLSFGFAHLTPNFLNQVGAVVAYSVLAAIIWGLLLFAIPVFLLGPKLRDLTNRYV</sequence>
<dbReference type="Pfam" id="PF07690">
    <property type="entry name" value="MFS_1"/>
    <property type="match status" value="1"/>
</dbReference>
<evidence type="ECO:0000256" key="6">
    <source>
        <dbReference type="ARBA" id="ARBA00023180"/>
    </source>
</evidence>
<evidence type="ECO:0000313" key="13">
    <source>
        <dbReference type="Proteomes" id="UP000582016"/>
    </source>
</evidence>
<feature type="transmembrane region" description="Helical" evidence="11">
    <location>
        <begin position="681"/>
        <end position="706"/>
    </location>
</feature>
<dbReference type="InterPro" id="IPR047869">
    <property type="entry name" value="YdcJ_bac-like"/>
</dbReference>
<evidence type="ECO:0000256" key="5">
    <source>
        <dbReference type="ARBA" id="ARBA00023004"/>
    </source>
</evidence>
<evidence type="ECO:0000256" key="7">
    <source>
        <dbReference type="ARBA" id="ARBA00035013"/>
    </source>
</evidence>
<dbReference type="CDD" id="cd16348">
    <property type="entry name" value="VOC_YdcJ_like"/>
    <property type="match status" value="1"/>
</dbReference>
<evidence type="ECO:0000256" key="9">
    <source>
        <dbReference type="ARBA" id="ARBA00035034"/>
    </source>
</evidence>
<dbReference type="InterPro" id="IPR009770">
    <property type="entry name" value="HGLS"/>
</dbReference>
<feature type="transmembrane region" description="Helical" evidence="11">
    <location>
        <begin position="644"/>
        <end position="669"/>
    </location>
</feature>
<evidence type="ECO:0000256" key="10">
    <source>
        <dbReference type="ARBA" id="ARBA00035045"/>
    </source>
</evidence>
<keyword evidence="6" id="KW-0325">Glycoprotein</keyword>
<dbReference type="GO" id="GO:0016020">
    <property type="term" value="C:membrane"/>
    <property type="evidence" value="ECO:0007669"/>
    <property type="project" value="UniProtKB-SubCell"/>
</dbReference>
<comment type="subcellular location">
    <subcellularLocation>
        <location evidence="2">Membrane</location>
        <topology evidence="2">Multi-pass membrane protein</topology>
    </subcellularLocation>
</comment>
<dbReference type="GO" id="GO:0051213">
    <property type="term" value="F:dioxygenase activity"/>
    <property type="evidence" value="ECO:0007669"/>
    <property type="project" value="UniProtKB-KW"/>
</dbReference>
<dbReference type="Gene3D" id="3.10.180.80">
    <property type="entry name" value="Uncharacterised protein PF07063, DUF1338"/>
    <property type="match status" value="1"/>
</dbReference>
<name>A0A8H5ILB3_9HYPO</name>
<protein>
    <recommendedName>
        <fullName evidence="9">2-oxoadipate dioxygenase/decarboxylase</fullName>
        <ecNumber evidence="8">1.13.11.93</ecNumber>
    </recommendedName>
    <alternativeName>
        <fullName evidence="10">2-hydroxyglutarate synthase</fullName>
    </alternativeName>
</protein>
<keyword evidence="11" id="KW-1133">Transmembrane helix</keyword>
<feature type="transmembrane region" description="Helical" evidence="11">
    <location>
        <begin position="819"/>
        <end position="842"/>
    </location>
</feature>
<dbReference type="PANTHER" id="PTHR39479">
    <property type="match status" value="1"/>
</dbReference>
<dbReference type="SUPFAM" id="SSF103473">
    <property type="entry name" value="MFS general substrate transporter"/>
    <property type="match status" value="1"/>
</dbReference>
<dbReference type="InterPro" id="IPR036259">
    <property type="entry name" value="MFS_trans_sf"/>
</dbReference>
<reference evidence="12 13" key="1">
    <citation type="submission" date="2020-05" db="EMBL/GenBank/DDBJ databases">
        <title>Identification and distribution of gene clusters putatively required for synthesis of sphingolipid metabolism inhibitors in phylogenetically diverse species of the filamentous fungus Fusarium.</title>
        <authorList>
            <person name="Kim H.-S."/>
            <person name="Busman M."/>
            <person name="Brown D.W."/>
            <person name="Divon H."/>
            <person name="Uhlig S."/>
            <person name="Proctor R.H."/>
        </authorList>
    </citation>
    <scope>NUCLEOTIDE SEQUENCE [LARGE SCALE GENOMIC DNA]</scope>
    <source>
        <strain evidence="12 13">NRRL 13617</strain>
    </source>
</reference>
<dbReference type="Gene3D" id="1.20.1250.20">
    <property type="entry name" value="MFS general substrate transporter like domains"/>
    <property type="match status" value="1"/>
</dbReference>
<feature type="transmembrane region" description="Helical" evidence="11">
    <location>
        <begin position="537"/>
        <end position="557"/>
    </location>
</feature>
<dbReference type="Proteomes" id="UP000582016">
    <property type="component" value="Unassembled WGS sequence"/>
</dbReference>
<feature type="transmembrane region" description="Helical" evidence="11">
    <location>
        <begin position="759"/>
        <end position="780"/>
    </location>
</feature>
<keyword evidence="11" id="KW-0472">Membrane</keyword>
<comment type="cofactor">
    <cofactor evidence="1">
        <name>Fe(2+)</name>
        <dbReference type="ChEBI" id="CHEBI:29033"/>
    </cofactor>
</comment>
<dbReference type="GO" id="GO:0022857">
    <property type="term" value="F:transmembrane transporter activity"/>
    <property type="evidence" value="ECO:0007669"/>
    <property type="project" value="InterPro"/>
</dbReference>